<dbReference type="InterPro" id="IPR050266">
    <property type="entry name" value="AB_hydrolase_sf"/>
</dbReference>
<dbReference type="PANTHER" id="PTHR43798:SF33">
    <property type="entry name" value="HYDROLASE, PUTATIVE (AFU_ORTHOLOGUE AFUA_2G14860)-RELATED"/>
    <property type="match status" value="1"/>
</dbReference>
<dbReference type="PANTHER" id="PTHR43798">
    <property type="entry name" value="MONOACYLGLYCEROL LIPASE"/>
    <property type="match status" value="1"/>
</dbReference>
<dbReference type="EMBL" id="BNJK01000001">
    <property type="protein sequence ID" value="GHO96750.1"/>
    <property type="molecule type" value="Genomic_DNA"/>
</dbReference>
<dbReference type="InterPro" id="IPR029058">
    <property type="entry name" value="AB_hydrolase_fold"/>
</dbReference>
<gene>
    <name evidence="2" type="ORF">KSF_067980</name>
</gene>
<dbReference type="RefSeq" id="WP_220207350.1">
    <property type="nucleotide sequence ID" value="NZ_BNJK01000001.1"/>
</dbReference>
<dbReference type="GO" id="GO:0016020">
    <property type="term" value="C:membrane"/>
    <property type="evidence" value="ECO:0007669"/>
    <property type="project" value="TreeGrafter"/>
</dbReference>
<dbReference type="AlphaFoldDB" id="A0A8J3ITR2"/>
<evidence type="ECO:0000259" key="1">
    <source>
        <dbReference type="Pfam" id="PF00561"/>
    </source>
</evidence>
<dbReference type="Gene3D" id="3.40.50.1820">
    <property type="entry name" value="alpha/beta hydrolase"/>
    <property type="match status" value="1"/>
</dbReference>
<reference evidence="2" key="1">
    <citation type="submission" date="2020-10" db="EMBL/GenBank/DDBJ databases">
        <title>Taxonomic study of unclassified bacteria belonging to the class Ktedonobacteria.</title>
        <authorList>
            <person name="Yabe S."/>
            <person name="Wang C.M."/>
            <person name="Zheng Y."/>
            <person name="Sakai Y."/>
            <person name="Cavaletti L."/>
            <person name="Monciardini P."/>
            <person name="Donadio S."/>
        </authorList>
    </citation>
    <scope>NUCLEOTIDE SEQUENCE</scope>
    <source>
        <strain evidence="2">ID150040</strain>
    </source>
</reference>
<dbReference type="Pfam" id="PF00561">
    <property type="entry name" value="Abhydrolase_1"/>
    <property type="match status" value="1"/>
</dbReference>
<dbReference type="Proteomes" id="UP000597444">
    <property type="component" value="Unassembled WGS sequence"/>
</dbReference>
<keyword evidence="3" id="KW-1185">Reference proteome</keyword>
<dbReference type="InterPro" id="IPR000073">
    <property type="entry name" value="AB_hydrolase_1"/>
</dbReference>
<protein>
    <submittedName>
        <fullName evidence="2">Alpha/beta hydrolase</fullName>
    </submittedName>
</protein>
<dbReference type="PRINTS" id="PR00111">
    <property type="entry name" value="ABHYDROLASE"/>
</dbReference>
<sequence>MLSKPVSDEFIIAGDITLHYVQWGEQGPPVICVHGLTANAFCFQSFADDLASNHRVIAYDLRGRGDSDKLEDGYSIPIHTDDLNELIDELGLERPIIIGHSLGALIALNFAAQYPDKLSKLVLIDAGAPLPWQTPAEQPLWLTAAISRLGVPVASYDEYITRLKAAPFLGPYWNAYVDLYFKHDVYPNSDGTVASKAYREAILEEGEHFNDINPAELWSRVQVPTLLLRAGQGLLSGDDQLLPEQAAAQMQQAIPDCRFAEFPTLNHYTILFGVEQGPIEEIRAFLNKS</sequence>
<keyword evidence="2" id="KW-0378">Hydrolase</keyword>
<dbReference type="GO" id="GO:0016787">
    <property type="term" value="F:hydrolase activity"/>
    <property type="evidence" value="ECO:0007669"/>
    <property type="project" value="UniProtKB-KW"/>
</dbReference>
<feature type="domain" description="AB hydrolase-1" evidence="1">
    <location>
        <begin position="28"/>
        <end position="273"/>
    </location>
</feature>
<evidence type="ECO:0000313" key="3">
    <source>
        <dbReference type="Proteomes" id="UP000597444"/>
    </source>
</evidence>
<proteinExistence type="predicted"/>
<accession>A0A8J3ITR2</accession>
<evidence type="ECO:0000313" key="2">
    <source>
        <dbReference type="EMBL" id="GHO96750.1"/>
    </source>
</evidence>
<name>A0A8J3ITR2_9CHLR</name>
<comment type="caution">
    <text evidence="2">The sequence shown here is derived from an EMBL/GenBank/DDBJ whole genome shotgun (WGS) entry which is preliminary data.</text>
</comment>
<dbReference type="SUPFAM" id="SSF53474">
    <property type="entry name" value="alpha/beta-Hydrolases"/>
    <property type="match status" value="1"/>
</dbReference>
<organism evidence="2 3">
    <name type="scientific">Reticulibacter mediterranei</name>
    <dbReference type="NCBI Taxonomy" id="2778369"/>
    <lineage>
        <taxon>Bacteria</taxon>
        <taxon>Bacillati</taxon>
        <taxon>Chloroflexota</taxon>
        <taxon>Ktedonobacteria</taxon>
        <taxon>Ktedonobacterales</taxon>
        <taxon>Reticulibacteraceae</taxon>
        <taxon>Reticulibacter</taxon>
    </lineage>
</organism>